<name>B0EAB8_ENTDS</name>
<dbReference type="AlphaFoldDB" id="B0EAB8"/>
<dbReference type="Proteomes" id="UP000008076">
    <property type="component" value="Unassembled WGS sequence"/>
</dbReference>
<keyword evidence="2" id="KW-1185">Reference proteome</keyword>
<dbReference type="KEGG" id="edi:EDI_273930"/>
<sequence length="326" mass="38068">MNSFEAYQYLNLLQSLNIKLPQLDQFHYSLNDAYTLKCIKLITRYHANDSSQLIQLLKSDQIIVRESALLRCEENPKGVDPQQFFESTRTLLFKEAPHVFHVLKAMISVIDYNQNIPINQYIKNTSQLINQLHTLIEKEPLLHSLCTSILLRLNCVDCSQIDSISLNEHEMQYYFKHFSIDQSVLSIISLILEDTEKGICITNAFNNAFLTSYDPYHLLYYLLNLFISSYSDNCNKMSMTELCNILFNPSIFSYLNEITHTTQIFEPELPSFNYDRIELIKYLYSNLSTSKELSTYIKEVKNKSLIIKDSVEIVNQLIKTFQKELN</sequence>
<dbReference type="VEuPathDB" id="AmoebaDB:EDI_273930"/>
<dbReference type="EMBL" id="DS548445">
    <property type="protein sequence ID" value="EDR28531.1"/>
    <property type="molecule type" value="Genomic_DNA"/>
</dbReference>
<organism evidence="2">
    <name type="scientific">Entamoeba dispar (strain ATCC PRA-260 / SAW760)</name>
    <dbReference type="NCBI Taxonomy" id="370354"/>
    <lineage>
        <taxon>Eukaryota</taxon>
        <taxon>Amoebozoa</taxon>
        <taxon>Evosea</taxon>
        <taxon>Archamoebae</taxon>
        <taxon>Mastigamoebida</taxon>
        <taxon>Entamoebidae</taxon>
        <taxon>Entamoeba</taxon>
    </lineage>
</organism>
<accession>B0EAB8</accession>
<evidence type="ECO:0000313" key="1">
    <source>
        <dbReference type="EMBL" id="EDR28531.1"/>
    </source>
</evidence>
<proteinExistence type="predicted"/>
<gene>
    <name evidence="1" type="ORF">EDI_273930</name>
</gene>
<reference evidence="2" key="1">
    <citation type="submission" date="2007-12" db="EMBL/GenBank/DDBJ databases">
        <title>Annotation of Entamoeba dispar SAW760.</title>
        <authorList>
            <person name="Lorenzi H."/>
            <person name="Inman J."/>
            <person name="Schobel S."/>
            <person name="Amedeo P."/>
            <person name="Caler E."/>
        </authorList>
    </citation>
    <scope>NUCLEOTIDE SEQUENCE [LARGE SCALE GENOMIC DNA]</scope>
    <source>
        <strain evidence="2">ATCC PRA-260 / SAW760</strain>
    </source>
</reference>
<protein>
    <submittedName>
        <fullName evidence="1">Uncharacterized protein</fullName>
    </submittedName>
</protein>
<evidence type="ECO:0000313" key="2">
    <source>
        <dbReference type="Proteomes" id="UP000008076"/>
    </source>
</evidence>
<dbReference type="RefSeq" id="XP_001735284.1">
    <property type="nucleotide sequence ID" value="XM_001735232.1"/>
</dbReference>
<dbReference type="GeneID" id="5880225"/>